<dbReference type="SMART" id="SM00382">
    <property type="entry name" value="AAA"/>
    <property type="match status" value="1"/>
</dbReference>
<gene>
    <name evidence="9" type="ORF">M0R45_015108</name>
</gene>
<proteinExistence type="inferred from homology"/>
<sequence>METVGSFLVEVGKSLTKFMLSRFSTLKKFHKNIQTLKKELQKLTCRRDEITEDIDVAKLEGKCPARQVVDWLIKVEAIQRDVEEEINRKVQPFLQEVRIDDSINGHGCLFDSNMHQRYHLSKTAAKKCDQVKQLITESYNFLTMWNVLKLRDIPIQHIPAPSLVGEKAQEKLRQLMEFLADNKITRIAVYGMGGSGKTTLVKTLNNQLQSSASGLCDMVIWIPVSNDLDMKKVQSRVAERLNLAMNAEESIECRASRLHQALKSGKRFLLILDDVWEKIDLDIVGIPQGEDQANCKIVLTTRSLAVCREMMTDKELKMELLNEEEAWNLFARNAGNVVLSDDINPIARSIARECGGLPLAIETMGKSMRDKTIIPLWRNALCQLKCSASHYGSFDKVHMRLELSYNSLPSKILKRCFLFCSLYPENFLITARELICGWIAEGLIIEYQTLEESFNDGIAKIEYLKDSCMLEQGEGIGTVKMHSVLREVALWISSNKKEIGFFSSSLLGMQEKLQSSSRCASFMKNSITSLPSRFSGCSNLTVLFLQCNPLYKIPDGFFRELRALRFLNLSSTQISSLPSSLLQLRELHTLLLRDCSYLEILPQLGALCKLQVLDLYGTRIRELPKDMGTLTHLRDLNLSHTNHLESIIAGSISGLYSLEALDMSSSAYKWDVECNVEGAAFDEILSLQKLSVLHIRLDTVDCAALDSDGSWFGRLKEFSIWIGPRSCDSSYLPNQHDEKRVILRGVDLSQTGLEGLLYSASSLDLVTCGGISSFSDMVSNRSLCGLPNLKFLTISNCDCITSLLIGEKTLGIMLPNVEHLTLNCLNNLETMVDRIVPRGCLGRLKTIEVMGCRRLKTLISLALLRRVQNVEEIKVSDCRRMKQIIVNINLYKTFPKLKYIDLRDMESLTTISSKAALWSALERIEVSNCPKLQKLPLRAQNALSIKEIRGDLNWWNSLRWESAGDKISLQQRFQVCADSTFLLREDTEA</sequence>
<keyword evidence="3" id="KW-0677">Repeat</keyword>
<comment type="similarity">
    <text evidence="1">Belongs to the disease resistance NB-LRR family.</text>
</comment>
<dbReference type="InterPro" id="IPR032675">
    <property type="entry name" value="LRR_dom_sf"/>
</dbReference>
<organism evidence="9 10">
    <name type="scientific">Rubus argutus</name>
    <name type="common">Southern blackberry</name>
    <dbReference type="NCBI Taxonomy" id="59490"/>
    <lineage>
        <taxon>Eukaryota</taxon>
        <taxon>Viridiplantae</taxon>
        <taxon>Streptophyta</taxon>
        <taxon>Embryophyta</taxon>
        <taxon>Tracheophyta</taxon>
        <taxon>Spermatophyta</taxon>
        <taxon>Magnoliopsida</taxon>
        <taxon>eudicotyledons</taxon>
        <taxon>Gunneridae</taxon>
        <taxon>Pentapetalae</taxon>
        <taxon>rosids</taxon>
        <taxon>fabids</taxon>
        <taxon>Rosales</taxon>
        <taxon>Rosaceae</taxon>
        <taxon>Rosoideae</taxon>
        <taxon>Rosoideae incertae sedis</taxon>
        <taxon>Rubus</taxon>
    </lineage>
</organism>
<dbReference type="PRINTS" id="PR00364">
    <property type="entry name" value="DISEASERSIST"/>
</dbReference>
<keyword evidence="10" id="KW-1185">Reference proteome</keyword>
<evidence type="ECO:0000259" key="8">
    <source>
        <dbReference type="SMART" id="SM00382"/>
    </source>
</evidence>
<dbReference type="FunFam" id="1.10.10.10:FF:000322">
    <property type="entry name" value="Probable disease resistance protein At1g63360"/>
    <property type="match status" value="1"/>
</dbReference>
<dbReference type="InterPro" id="IPR042197">
    <property type="entry name" value="Apaf_helical"/>
</dbReference>
<dbReference type="InterPro" id="IPR055414">
    <property type="entry name" value="LRR_R13L4/SHOC2-like"/>
</dbReference>
<reference evidence="9 10" key="1">
    <citation type="journal article" date="2023" name="G3 (Bethesda)">
        <title>A chromosome-length genome assembly and annotation of blackberry (Rubus argutus, cv. 'Hillquist').</title>
        <authorList>
            <person name="Bruna T."/>
            <person name="Aryal R."/>
            <person name="Dudchenko O."/>
            <person name="Sargent D.J."/>
            <person name="Mead D."/>
            <person name="Buti M."/>
            <person name="Cavallini A."/>
            <person name="Hytonen T."/>
            <person name="Andres J."/>
            <person name="Pham M."/>
            <person name="Weisz D."/>
            <person name="Mascagni F."/>
            <person name="Usai G."/>
            <person name="Natali L."/>
            <person name="Bassil N."/>
            <person name="Fernandez G.E."/>
            <person name="Lomsadze A."/>
            <person name="Armour M."/>
            <person name="Olukolu B."/>
            <person name="Poorten T."/>
            <person name="Britton C."/>
            <person name="Davik J."/>
            <person name="Ashrafi H."/>
            <person name="Aiden E.L."/>
            <person name="Borodovsky M."/>
            <person name="Worthington M."/>
        </authorList>
    </citation>
    <scope>NUCLEOTIDE SEQUENCE [LARGE SCALE GENOMIC DNA]</scope>
    <source>
        <strain evidence="9">PI 553951</strain>
    </source>
</reference>
<evidence type="ECO:0000256" key="1">
    <source>
        <dbReference type="ARBA" id="ARBA00008894"/>
    </source>
</evidence>
<name>A0AAW1XQD0_RUBAR</name>
<accession>A0AAW1XQD0</accession>
<evidence type="ECO:0000256" key="5">
    <source>
        <dbReference type="ARBA" id="ARBA00022821"/>
    </source>
</evidence>
<dbReference type="Gene3D" id="1.10.8.430">
    <property type="entry name" value="Helical domain of apoptotic protease-activating factors"/>
    <property type="match status" value="1"/>
</dbReference>
<keyword evidence="7" id="KW-0175">Coiled coil</keyword>
<dbReference type="InterPro" id="IPR050905">
    <property type="entry name" value="Plant_NBS-LRR"/>
</dbReference>
<dbReference type="EMBL" id="JBEDUW010000003">
    <property type="protein sequence ID" value="KAK9938365.1"/>
    <property type="molecule type" value="Genomic_DNA"/>
</dbReference>
<dbReference type="Gene3D" id="1.10.10.10">
    <property type="entry name" value="Winged helix-like DNA-binding domain superfamily/Winged helix DNA-binding domain"/>
    <property type="match status" value="1"/>
</dbReference>
<protein>
    <recommendedName>
        <fullName evidence="8">AAA+ ATPase domain-containing protein</fullName>
    </recommendedName>
</protein>
<keyword evidence="2" id="KW-0433">Leucine-rich repeat</keyword>
<evidence type="ECO:0000256" key="3">
    <source>
        <dbReference type="ARBA" id="ARBA00022737"/>
    </source>
</evidence>
<dbReference type="PANTHER" id="PTHR33463:SF202">
    <property type="entry name" value="NB-ARC DOMAIN-CONTAINING PROTEIN"/>
    <property type="match status" value="1"/>
</dbReference>
<keyword evidence="6" id="KW-0067">ATP-binding</keyword>
<dbReference type="Pfam" id="PF23247">
    <property type="entry name" value="LRR_RPS2"/>
    <property type="match status" value="1"/>
</dbReference>
<dbReference type="Pfam" id="PF23598">
    <property type="entry name" value="LRR_14"/>
    <property type="match status" value="1"/>
</dbReference>
<evidence type="ECO:0000256" key="7">
    <source>
        <dbReference type="SAM" id="Coils"/>
    </source>
</evidence>
<dbReference type="SMART" id="SM00369">
    <property type="entry name" value="LRR_TYP"/>
    <property type="match status" value="3"/>
</dbReference>
<dbReference type="SUPFAM" id="SSF52540">
    <property type="entry name" value="P-loop containing nucleoside triphosphate hydrolases"/>
    <property type="match status" value="1"/>
</dbReference>
<dbReference type="Pfam" id="PF00931">
    <property type="entry name" value="NB-ARC"/>
    <property type="match status" value="1"/>
</dbReference>
<dbReference type="AlphaFoldDB" id="A0AAW1XQD0"/>
<dbReference type="FunFam" id="3.40.50.300:FF:001091">
    <property type="entry name" value="Probable disease resistance protein At1g61300"/>
    <property type="match status" value="1"/>
</dbReference>
<dbReference type="GO" id="GO:0005524">
    <property type="term" value="F:ATP binding"/>
    <property type="evidence" value="ECO:0007669"/>
    <property type="project" value="UniProtKB-KW"/>
</dbReference>
<evidence type="ECO:0000256" key="6">
    <source>
        <dbReference type="ARBA" id="ARBA00022840"/>
    </source>
</evidence>
<evidence type="ECO:0000256" key="2">
    <source>
        <dbReference type="ARBA" id="ARBA00022614"/>
    </source>
</evidence>
<dbReference type="InterPro" id="IPR057135">
    <property type="entry name" value="At4g27190-like_LRR"/>
</dbReference>
<dbReference type="Proteomes" id="UP001457282">
    <property type="component" value="Unassembled WGS sequence"/>
</dbReference>
<evidence type="ECO:0000256" key="4">
    <source>
        <dbReference type="ARBA" id="ARBA00022741"/>
    </source>
</evidence>
<dbReference type="Gene3D" id="3.80.10.10">
    <property type="entry name" value="Ribonuclease Inhibitor"/>
    <property type="match status" value="2"/>
</dbReference>
<feature type="domain" description="AAA+ ATPase" evidence="8">
    <location>
        <begin position="183"/>
        <end position="322"/>
    </location>
</feature>
<feature type="coiled-coil region" evidence="7">
    <location>
        <begin position="26"/>
        <end position="60"/>
    </location>
</feature>
<dbReference type="PANTHER" id="PTHR33463">
    <property type="entry name" value="NB-ARC DOMAIN-CONTAINING PROTEIN-RELATED"/>
    <property type="match status" value="1"/>
</dbReference>
<dbReference type="InterPro" id="IPR002182">
    <property type="entry name" value="NB-ARC"/>
</dbReference>
<keyword evidence="4" id="KW-0547">Nucleotide-binding</keyword>
<dbReference type="GO" id="GO:0006952">
    <property type="term" value="P:defense response"/>
    <property type="evidence" value="ECO:0007669"/>
    <property type="project" value="UniProtKB-KW"/>
</dbReference>
<evidence type="ECO:0000313" key="9">
    <source>
        <dbReference type="EMBL" id="KAK9938365.1"/>
    </source>
</evidence>
<dbReference type="InterPro" id="IPR027417">
    <property type="entry name" value="P-loop_NTPase"/>
</dbReference>
<dbReference type="SUPFAM" id="SSF52058">
    <property type="entry name" value="L domain-like"/>
    <property type="match status" value="1"/>
</dbReference>
<dbReference type="InterPro" id="IPR003591">
    <property type="entry name" value="Leu-rich_rpt_typical-subtyp"/>
</dbReference>
<dbReference type="GO" id="GO:0043531">
    <property type="term" value="F:ADP binding"/>
    <property type="evidence" value="ECO:0007669"/>
    <property type="project" value="InterPro"/>
</dbReference>
<dbReference type="Gene3D" id="3.40.50.300">
    <property type="entry name" value="P-loop containing nucleotide triphosphate hydrolases"/>
    <property type="match status" value="1"/>
</dbReference>
<keyword evidence="5" id="KW-0611">Plant defense</keyword>
<dbReference type="InterPro" id="IPR036388">
    <property type="entry name" value="WH-like_DNA-bd_sf"/>
</dbReference>
<comment type="caution">
    <text evidence="9">The sequence shown here is derived from an EMBL/GenBank/DDBJ whole genome shotgun (WGS) entry which is preliminary data.</text>
</comment>
<dbReference type="InterPro" id="IPR003593">
    <property type="entry name" value="AAA+_ATPase"/>
</dbReference>
<evidence type="ECO:0000313" key="10">
    <source>
        <dbReference type="Proteomes" id="UP001457282"/>
    </source>
</evidence>